<evidence type="ECO:0000313" key="3">
    <source>
        <dbReference type="EMBL" id="KEQ22446.1"/>
    </source>
</evidence>
<dbReference type="AlphaFoldDB" id="A0A081NVH3"/>
<proteinExistence type="predicted"/>
<feature type="transmembrane region" description="Helical" evidence="2">
    <location>
        <begin position="201"/>
        <end position="218"/>
    </location>
</feature>
<dbReference type="RefSeq" id="WP_036691226.1">
    <property type="nucleotide sequence ID" value="NZ_JNVM01000038.1"/>
</dbReference>
<dbReference type="eggNOG" id="COG3371">
    <property type="taxonomic scope" value="Bacteria"/>
</dbReference>
<reference evidence="3 4" key="1">
    <citation type="submission" date="2014-06" db="EMBL/GenBank/DDBJ databases">
        <title>Draft genome sequence of Paenibacillus sp. MSt1.</title>
        <authorList>
            <person name="Aw Y.K."/>
            <person name="Ong K.S."/>
            <person name="Gan H.M."/>
            <person name="Lee S.M."/>
        </authorList>
    </citation>
    <scope>NUCLEOTIDE SEQUENCE [LARGE SCALE GENOMIC DNA]</scope>
    <source>
        <strain evidence="3 4">MSt1</strain>
    </source>
</reference>
<feature type="region of interest" description="Disordered" evidence="1">
    <location>
        <begin position="1"/>
        <end position="20"/>
    </location>
</feature>
<keyword evidence="2" id="KW-0472">Membrane</keyword>
<protein>
    <recommendedName>
        <fullName evidence="5">DUF998 domain-containing protein</fullName>
    </recommendedName>
</protein>
<name>A0A081NVH3_9BACL</name>
<feature type="transmembrane region" description="Helical" evidence="2">
    <location>
        <begin position="107"/>
        <end position="128"/>
    </location>
</feature>
<feature type="transmembrane region" description="Helical" evidence="2">
    <location>
        <begin position="73"/>
        <end position="95"/>
    </location>
</feature>
<dbReference type="Proteomes" id="UP000028123">
    <property type="component" value="Unassembled WGS sequence"/>
</dbReference>
<evidence type="ECO:0008006" key="5">
    <source>
        <dbReference type="Google" id="ProtNLM"/>
    </source>
</evidence>
<keyword evidence="4" id="KW-1185">Reference proteome</keyword>
<accession>A0A081NVH3</accession>
<feature type="transmembrane region" description="Helical" evidence="2">
    <location>
        <begin position="169"/>
        <end position="189"/>
    </location>
</feature>
<feature type="transmembrane region" description="Helical" evidence="2">
    <location>
        <begin position="140"/>
        <end position="157"/>
    </location>
</feature>
<dbReference type="Pfam" id="PF06197">
    <property type="entry name" value="DUF998"/>
    <property type="match status" value="1"/>
</dbReference>
<keyword evidence="2" id="KW-1133">Transmembrane helix</keyword>
<dbReference type="EMBL" id="JNVM01000038">
    <property type="protein sequence ID" value="KEQ22446.1"/>
    <property type="molecule type" value="Genomic_DNA"/>
</dbReference>
<sequence length="234" mass="25471">MKENRRLLSPRQSGRNIAAHPEKARSGTEALLRVGMAIPFLYFGIPIIAAPLYPGYSFIRNTASDLGSNHAVYPLPVNAAIILLGIATLIAAFGFLRAFLRLGTRPFLAWIASIAVCSNGLGTLLSGIFPSPDPRHGGGVWGIGTFLLPLIFAIALWKQSDSRLLKGYLVANILLFAAMIPIMSGMVEIDKSMIRGLLQRILAFTAYTPIGVGAYMLLKRFRSKRRADTDSLDK</sequence>
<evidence type="ECO:0000256" key="2">
    <source>
        <dbReference type="SAM" id="Phobius"/>
    </source>
</evidence>
<comment type="caution">
    <text evidence="3">The sequence shown here is derived from an EMBL/GenBank/DDBJ whole genome shotgun (WGS) entry which is preliminary data.</text>
</comment>
<feature type="transmembrane region" description="Helical" evidence="2">
    <location>
        <begin position="30"/>
        <end position="53"/>
    </location>
</feature>
<keyword evidence="2" id="KW-0812">Transmembrane</keyword>
<evidence type="ECO:0000313" key="4">
    <source>
        <dbReference type="Proteomes" id="UP000028123"/>
    </source>
</evidence>
<organism evidence="3 4">
    <name type="scientific">Paenibacillus tyrfis</name>
    <dbReference type="NCBI Taxonomy" id="1501230"/>
    <lineage>
        <taxon>Bacteria</taxon>
        <taxon>Bacillati</taxon>
        <taxon>Bacillota</taxon>
        <taxon>Bacilli</taxon>
        <taxon>Bacillales</taxon>
        <taxon>Paenibacillaceae</taxon>
        <taxon>Paenibacillus</taxon>
    </lineage>
</organism>
<gene>
    <name evidence="3" type="ORF">ET33_23230</name>
</gene>
<evidence type="ECO:0000256" key="1">
    <source>
        <dbReference type="SAM" id="MobiDB-lite"/>
    </source>
</evidence>
<dbReference type="InterPro" id="IPR009339">
    <property type="entry name" value="DUF998"/>
</dbReference>
<dbReference type="OrthoDB" id="2680073at2"/>